<comment type="caution">
    <text evidence="1">The sequence shown here is derived from an EMBL/GenBank/DDBJ whole genome shotgun (WGS) entry which is preliminary data.</text>
</comment>
<gene>
    <name evidence="1" type="ORF">EV199_3561</name>
</gene>
<protein>
    <submittedName>
        <fullName evidence="1">Uncharacterized protein</fullName>
    </submittedName>
</protein>
<sequence length="85" mass="9601">MVDLNKLQAQIDSLLENETDESILNWYLDQKVEKYKNLLGEGKFSNLKDESCTLNTQGIASNLARQNNTDQHLGDIHVDLYSCAA</sequence>
<name>A0A4Q7MWU5_9BACT</name>
<evidence type="ECO:0000313" key="1">
    <source>
        <dbReference type="EMBL" id="RZS71653.1"/>
    </source>
</evidence>
<dbReference type="Proteomes" id="UP000293874">
    <property type="component" value="Unassembled WGS sequence"/>
</dbReference>
<organism evidence="1 2">
    <name type="scientific">Pseudobacter ginsenosidimutans</name>
    <dbReference type="NCBI Taxonomy" id="661488"/>
    <lineage>
        <taxon>Bacteria</taxon>
        <taxon>Pseudomonadati</taxon>
        <taxon>Bacteroidota</taxon>
        <taxon>Chitinophagia</taxon>
        <taxon>Chitinophagales</taxon>
        <taxon>Chitinophagaceae</taxon>
        <taxon>Pseudobacter</taxon>
    </lineage>
</organism>
<dbReference type="RefSeq" id="WP_130542132.1">
    <property type="nucleotide sequence ID" value="NZ_SGXA01000002.1"/>
</dbReference>
<reference evidence="1 2" key="1">
    <citation type="submission" date="2019-02" db="EMBL/GenBank/DDBJ databases">
        <title>Genomic Encyclopedia of Type Strains, Phase IV (KMG-IV): sequencing the most valuable type-strain genomes for metagenomic binning, comparative biology and taxonomic classification.</title>
        <authorList>
            <person name="Goeker M."/>
        </authorList>
    </citation>
    <scope>NUCLEOTIDE SEQUENCE [LARGE SCALE GENOMIC DNA]</scope>
    <source>
        <strain evidence="1 2">DSM 18116</strain>
    </source>
</reference>
<proteinExistence type="predicted"/>
<evidence type="ECO:0000313" key="2">
    <source>
        <dbReference type="Proteomes" id="UP000293874"/>
    </source>
</evidence>
<dbReference type="EMBL" id="SGXA01000002">
    <property type="protein sequence ID" value="RZS71653.1"/>
    <property type="molecule type" value="Genomic_DNA"/>
</dbReference>
<dbReference type="AlphaFoldDB" id="A0A4Q7MWU5"/>
<accession>A0A4Q7MWU5</accession>
<keyword evidence="2" id="KW-1185">Reference proteome</keyword>